<dbReference type="PANTHER" id="PTHR31623">
    <property type="entry name" value="F21J9.9"/>
    <property type="match status" value="1"/>
</dbReference>
<evidence type="ECO:0000256" key="1">
    <source>
        <dbReference type="ARBA" id="ARBA00009861"/>
    </source>
</evidence>
<comment type="caution">
    <text evidence="4">The sequence shown here is derived from an EMBL/GenBank/DDBJ whole genome shotgun (WGS) entry which is preliminary data.</text>
</comment>
<keyword evidence="3" id="KW-0012">Acyltransferase</keyword>
<sequence length="121" mass="12925">MKAWAAVASGLSPLPPSFVALKLFPTSPSSFKNSLPSKLLTTEIRSIKRFVFDSKALASLKAQRVACTSSEPTSLVWKAAAKAASSVRLFSPDYPHALGTMVNLRKRASPPLPKDSIGNIV</sequence>
<organism evidence="4 5">
    <name type="scientific">Tanacetum coccineum</name>
    <dbReference type="NCBI Taxonomy" id="301880"/>
    <lineage>
        <taxon>Eukaryota</taxon>
        <taxon>Viridiplantae</taxon>
        <taxon>Streptophyta</taxon>
        <taxon>Embryophyta</taxon>
        <taxon>Tracheophyta</taxon>
        <taxon>Spermatophyta</taxon>
        <taxon>Magnoliopsida</taxon>
        <taxon>eudicotyledons</taxon>
        <taxon>Gunneridae</taxon>
        <taxon>Pentapetalae</taxon>
        <taxon>asterids</taxon>
        <taxon>campanulids</taxon>
        <taxon>Asterales</taxon>
        <taxon>Asteraceae</taxon>
        <taxon>Asteroideae</taxon>
        <taxon>Anthemideae</taxon>
        <taxon>Anthemidinae</taxon>
        <taxon>Tanacetum</taxon>
    </lineage>
</organism>
<evidence type="ECO:0000256" key="3">
    <source>
        <dbReference type="ARBA" id="ARBA00023315"/>
    </source>
</evidence>
<protein>
    <submittedName>
        <fullName evidence="4">Vinorine synthase-like protein</fullName>
    </submittedName>
</protein>
<dbReference type="Pfam" id="PF02458">
    <property type="entry name" value="Transferase"/>
    <property type="match status" value="1"/>
</dbReference>
<dbReference type="Proteomes" id="UP001151760">
    <property type="component" value="Unassembled WGS sequence"/>
</dbReference>
<accession>A0ABQ4XSW0</accession>
<proteinExistence type="inferred from homology"/>
<keyword evidence="5" id="KW-1185">Reference proteome</keyword>
<name>A0ABQ4XSW0_9ASTR</name>
<evidence type="ECO:0000256" key="2">
    <source>
        <dbReference type="ARBA" id="ARBA00022679"/>
    </source>
</evidence>
<gene>
    <name evidence="4" type="ORF">Tco_0682501</name>
</gene>
<evidence type="ECO:0000313" key="5">
    <source>
        <dbReference type="Proteomes" id="UP001151760"/>
    </source>
</evidence>
<keyword evidence="2" id="KW-0808">Transferase</keyword>
<evidence type="ECO:0000313" key="4">
    <source>
        <dbReference type="EMBL" id="GJS67936.1"/>
    </source>
</evidence>
<dbReference type="PANTHER" id="PTHR31623:SF55">
    <property type="entry name" value="VINORINE SYNTHASE"/>
    <property type="match status" value="1"/>
</dbReference>
<reference evidence="4" key="2">
    <citation type="submission" date="2022-01" db="EMBL/GenBank/DDBJ databases">
        <authorList>
            <person name="Yamashiro T."/>
            <person name="Shiraishi A."/>
            <person name="Satake H."/>
            <person name="Nakayama K."/>
        </authorList>
    </citation>
    <scope>NUCLEOTIDE SEQUENCE</scope>
</reference>
<dbReference type="EMBL" id="BQNB010009754">
    <property type="protein sequence ID" value="GJS67936.1"/>
    <property type="molecule type" value="Genomic_DNA"/>
</dbReference>
<dbReference type="InterPro" id="IPR023213">
    <property type="entry name" value="CAT-like_dom_sf"/>
</dbReference>
<dbReference type="Gene3D" id="3.30.559.10">
    <property type="entry name" value="Chloramphenicol acetyltransferase-like domain"/>
    <property type="match status" value="1"/>
</dbReference>
<comment type="similarity">
    <text evidence="1">Belongs to the plant acyltransferase family.</text>
</comment>
<reference evidence="4" key="1">
    <citation type="journal article" date="2022" name="Int. J. Mol. Sci.">
        <title>Draft Genome of Tanacetum Coccineum: Genomic Comparison of Closely Related Tanacetum-Family Plants.</title>
        <authorList>
            <person name="Yamashiro T."/>
            <person name="Shiraishi A."/>
            <person name="Nakayama K."/>
            <person name="Satake H."/>
        </authorList>
    </citation>
    <scope>NUCLEOTIDE SEQUENCE</scope>
</reference>